<evidence type="ECO:0000313" key="3">
    <source>
        <dbReference type="EMBL" id="KAK8944858.1"/>
    </source>
</evidence>
<keyword evidence="4" id="KW-1185">Reference proteome</keyword>
<dbReference type="EMBL" id="JBBWWQ010000006">
    <property type="protein sequence ID" value="KAK8944858.1"/>
    <property type="molecule type" value="Genomic_DNA"/>
</dbReference>
<dbReference type="PANTHER" id="PTHR22426:SF2">
    <property type="entry name" value="ARGININE_SERINE-RICH COILED-COIL PROTEIN 2"/>
    <property type="match status" value="1"/>
</dbReference>
<dbReference type="InterPro" id="IPR028124">
    <property type="entry name" value="SMAP_dom"/>
</dbReference>
<feature type="compositionally biased region" description="Basic and acidic residues" evidence="1">
    <location>
        <begin position="63"/>
        <end position="106"/>
    </location>
</feature>
<feature type="compositionally biased region" description="Basic and acidic residues" evidence="1">
    <location>
        <begin position="236"/>
        <end position="279"/>
    </location>
</feature>
<feature type="compositionally biased region" description="Low complexity" evidence="1">
    <location>
        <begin position="330"/>
        <end position="341"/>
    </location>
</feature>
<feature type="region of interest" description="Disordered" evidence="1">
    <location>
        <begin position="458"/>
        <end position="480"/>
    </location>
</feature>
<evidence type="ECO:0000259" key="2">
    <source>
        <dbReference type="Pfam" id="PF15477"/>
    </source>
</evidence>
<evidence type="ECO:0000313" key="4">
    <source>
        <dbReference type="Proteomes" id="UP001418222"/>
    </source>
</evidence>
<comment type="caution">
    <text evidence="3">The sequence shown here is derived from an EMBL/GenBank/DDBJ whole genome shotgun (WGS) entry which is preliminary data.</text>
</comment>
<evidence type="ECO:0000256" key="1">
    <source>
        <dbReference type="SAM" id="MobiDB-lite"/>
    </source>
</evidence>
<protein>
    <recommendedName>
        <fullName evidence="2">Small acidic protein-like domain-containing protein</fullName>
    </recommendedName>
</protein>
<dbReference type="Proteomes" id="UP001418222">
    <property type="component" value="Unassembled WGS sequence"/>
</dbReference>
<feature type="compositionally biased region" description="Polar residues" evidence="1">
    <location>
        <begin position="380"/>
        <end position="390"/>
    </location>
</feature>
<dbReference type="Pfam" id="PF15477">
    <property type="entry name" value="SMAP"/>
    <property type="match status" value="1"/>
</dbReference>
<feature type="compositionally biased region" description="Basic and acidic residues" evidence="1">
    <location>
        <begin position="287"/>
        <end position="307"/>
    </location>
</feature>
<name>A0AAP0G925_9ASPA</name>
<feature type="compositionally biased region" description="Polar residues" evidence="1">
    <location>
        <begin position="347"/>
        <end position="363"/>
    </location>
</feature>
<feature type="domain" description="Small acidic protein-like" evidence="2">
    <location>
        <begin position="439"/>
        <end position="504"/>
    </location>
</feature>
<organism evidence="3 4">
    <name type="scientific">Platanthera zijinensis</name>
    <dbReference type="NCBI Taxonomy" id="2320716"/>
    <lineage>
        <taxon>Eukaryota</taxon>
        <taxon>Viridiplantae</taxon>
        <taxon>Streptophyta</taxon>
        <taxon>Embryophyta</taxon>
        <taxon>Tracheophyta</taxon>
        <taxon>Spermatophyta</taxon>
        <taxon>Magnoliopsida</taxon>
        <taxon>Liliopsida</taxon>
        <taxon>Asparagales</taxon>
        <taxon>Orchidaceae</taxon>
        <taxon>Orchidoideae</taxon>
        <taxon>Orchideae</taxon>
        <taxon>Orchidinae</taxon>
        <taxon>Platanthera</taxon>
    </lineage>
</organism>
<proteinExistence type="predicted"/>
<feature type="region of interest" description="Disordered" evidence="1">
    <location>
        <begin position="1"/>
        <end position="390"/>
    </location>
</feature>
<feature type="compositionally biased region" description="Basic and acidic residues" evidence="1">
    <location>
        <begin position="204"/>
        <end position="228"/>
    </location>
</feature>
<dbReference type="AlphaFoldDB" id="A0AAP0G925"/>
<accession>A0AAP0G925</accession>
<feature type="compositionally biased region" description="Basic and acidic residues" evidence="1">
    <location>
        <begin position="115"/>
        <end position="180"/>
    </location>
</feature>
<sequence>MSSVPTRNSPDKPDLRPSFRKPSNDSAHRKYRHHSPADVSDSSSSGGSPRREQRIIQLNSLENRNKVSDDRARKHHGKESERDPGRCHSSRGSDSHRYPDNYRSSRDYQNNDEGGGYHRHSDDEDRNSVRYSVRELRSIRSDREHDNGFERSKENRNVDRYHTTDKFENSGHRNRGKDIEVNASADLRYNGKESTRAGSRKISSMRDNKRADEWEQPRERNDRDERRIYYRSPSDYSKESAHTPEDSSRGHAKDSVMGRGSDSYRLKESQRTEIDEHDYHARKRRYSDRDTRKCEDKYSRDPDENRKKGSASFPVLQVREERSESHVDKNSNAAEELSSSSKKSKLGQSVTLNMAEGKSSSSAKHVKEATEKFSVGPPASNISINESGQDPSSAKVAAIQAAEFVNRNLVGTGFMSTDQKKKLLWGSKKSSLDESGTRWDLQLFTDRERQEKFNKLMGVKGDGIPPERKPDEKDVEKQKELQLDLEKQYTAGLRRRDGRTVGLGL</sequence>
<feature type="compositionally biased region" description="Basic and acidic residues" evidence="1">
    <location>
        <begin position="9"/>
        <end position="28"/>
    </location>
</feature>
<feature type="compositionally biased region" description="Basic and acidic residues" evidence="1">
    <location>
        <begin position="318"/>
        <end position="329"/>
    </location>
</feature>
<gene>
    <name evidence="3" type="ORF">KSP39_PZI007667</name>
</gene>
<dbReference type="PANTHER" id="PTHR22426">
    <property type="entry name" value="ARGININE_SERINE-RICH COILED-COIL PROTEIN 2"/>
    <property type="match status" value="1"/>
</dbReference>
<feature type="compositionally biased region" description="Basic and acidic residues" evidence="1">
    <location>
        <begin position="465"/>
        <end position="480"/>
    </location>
</feature>
<reference evidence="3 4" key="1">
    <citation type="journal article" date="2022" name="Nat. Plants">
        <title>Genomes of leafy and leafless Platanthera orchids illuminate the evolution of mycoheterotrophy.</title>
        <authorList>
            <person name="Li M.H."/>
            <person name="Liu K.W."/>
            <person name="Li Z."/>
            <person name="Lu H.C."/>
            <person name="Ye Q.L."/>
            <person name="Zhang D."/>
            <person name="Wang J.Y."/>
            <person name="Li Y.F."/>
            <person name="Zhong Z.M."/>
            <person name="Liu X."/>
            <person name="Yu X."/>
            <person name="Liu D.K."/>
            <person name="Tu X.D."/>
            <person name="Liu B."/>
            <person name="Hao Y."/>
            <person name="Liao X.Y."/>
            <person name="Jiang Y.T."/>
            <person name="Sun W.H."/>
            <person name="Chen J."/>
            <person name="Chen Y.Q."/>
            <person name="Ai Y."/>
            <person name="Zhai J.W."/>
            <person name="Wu S.S."/>
            <person name="Zhou Z."/>
            <person name="Hsiao Y.Y."/>
            <person name="Wu W.L."/>
            <person name="Chen Y.Y."/>
            <person name="Lin Y.F."/>
            <person name="Hsu J.L."/>
            <person name="Li C.Y."/>
            <person name="Wang Z.W."/>
            <person name="Zhao X."/>
            <person name="Zhong W.Y."/>
            <person name="Ma X.K."/>
            <person name="Ma L."/>
            <person name="Huang J."/>
            <person name="Chen G.Z."/>
            <person name="Huang M.Z."/>
            <person name="Huang L."/>
            <person name="Peng D.H."/>
            <person name="Luo Y.B."/>
            <person name="Zou S.Q."/>
            <person name="Chen S.P."/>
            <person name="Lan S."/>
            <person name="Tsai W.C."/>
            <person name="Van de Peer Y."/>
            <person name="Liu Z.J."/>
        </authorList>
    </citation>
    <scope>NUCLEOTIDE SEQUENCE [LARGE SCALE GENOMIC DNA]</scope>
    <source>
        <strain evidence="3">Lor287</strain>
    </source>
</reference>
<feature type="compositionally biased region" description="Low complexity" evidence="1">
    <location>
        <begin position="37"/>
        <end position="48"/>
    </location>
</feature>